<reference evidence="1 2" key="1">
    <citation type="submission" date="2022-05" db="EMBL/GenBank/DDBJ databases">
        <authorList>
            <consortium name="Genoscope - CEA"/>
            <person name="William W."/>
        </authorList>
    </citation>
    <scope>NUCLEOTIDE SEQUENCE [LARGE SCALE GENOMIC DNA]</scope>
</reference>
<dbReference type="InterPro" id="IPR042427">
    <property type="entry name" value="ZFYV1"/>
</dbReference>
<dbReference type="GO" id="GO:0005547">
    <property type="term" value="F:phosphatidylinositol-3,4,5-trisphosphate binding"/>
    <property type="evidence" value="ECO:0007669"/>
    <property type="project" value="TreeGrafter"/>
</dbReference>
<dbReference type="GO" id="GO:0005811">
    <property type="term" value="C:lipid droplet"/>
    <property type="evidence" value="ECO:0007669"/>
    <property type="project" value="TreeGrafter"/>
</dbReference>
<organism evidence="1 2">
    <name type="scientific">Pocillopora meandrina</name>
    <dbReference type="NCBI Taxonomy" id="46732"/>
    <lineage>
        <taxon>Eukaryota</taxon>
        <taxon>Metazoa</taxon>
        <taxon>Cnidaria</taxon>
        <taxon>Anthozoa</taxon>
        <taxon>Hexacorallia</taxon>
        <taxon>Scleractinia</taxon>
        <taxon>Astrocoeniina</taxon>
        <taxon>Pocilloporidae</taxon>
        <taxon>Pocillopora</taxon>
    </lineage>
</organism>
<name>A0AAU9XAK9_9CNID</name>
<dbReference type="AlphaFoldDB" id="A0AAU9XAK9"/>
<gene>
    <name evidence="1" type="ORF">PMEA_00019134</name>
</gene>
<comment type="caution">
    <text evidence="1">The sequence shown here is derived from an EMBL/GenBank/DDBJ whole genome shotgun (WGS) entry which is preliminary data.</text>
</comment>
<dbReference type="GO" id="GO:0005545">
    <property type="term" value="F:1-phosphatidylinositol binding"/>
    <property type="evidence" value="ECO:0007669"/>
    <property type="project" value="TreeGrafter"/>
</dbReference>
<feature type="non-terminal residue" evidence="1">
    <location>
        <position position="1"/>
    </location>
</feature>
<protein>
    <submittedName>
        <fullName evidence="1">Uncharacterized protein</fullName>
    </submittedName>
</protein>
<dbReference type="GO" id="GO:0140042">
    <property type="term" value="P:lipid droplet formation"/>
    <property type="evidence" value="ECO:0007669"/>
    <property type="project" value="TreeGrafter"/>
</dbReference>
<proteinExistence type="predicted"/>
<evidence type="ECO:0000313" key="1">
    <source>
        <dbReference type="EMBL" id="CAH3140922.1"/>
    </source>
</evidence>
<sequence length="95" mass="10798">FTKPVIGRYVLECPGCGVIYRSRQNWFGNKYPVMTVVRTELRHAWPGRVFAKLDGGHAARRFLNHFSHVTDTVRNLGTPSSQAVTNWITDRVAPD</sequence>
<evidence type="ECO:0000313" key="2">
    <source>
        <dbReference type="Proteomes" id="UP001159428"/>
    </source>
</evidence>
<dbReference type="PANTHER" id="PTHR46624:SF4">
    <property type="entry name" value="FYVE-TYPE DOMAIN-CONTAINING PROTEIN"/>
    <property type="match status" value="1"/>
</dbReference>
<keyword evidence="2" id="KW-1185">Reference proteome</keyword>
<dbReference type="GO" id="GO:0032266">
    <property type="term" value="F:phosphatidylinositol-3-phosphate binding"/>
    <property type="evidence" value="ECO:0007669"/>
    <property type="project" value="TreeGrafter"/>
</dbReference>
<dbReference type="PANTHER" id="PTHR46624">
    <property type="entry name" value="AGAP002036-PA"/>
    <property type="match status" value="1"/>
</dbReference>
<dbReference type="Proteomes" id="UP001159428">
    <property type="component" value="Unassembled WGS sequence"/>
</dbReference>
<accession>A0AAU9XAK9</accession>
<dbReference type="EMBL" id="CALNXJ010000034">
    <property type="protein sequence ID" value="CAH3140922.1"/>
    <property type="molecule type" value="Genomic_DNA"/>
</dbReference>
<dbReference type="GO" id="GO:0043325">
    <property type="term" value="F:phosphatidylinositol-3,4-bisphosphate binding"/>
    <property type="evidence" value="ECO:0007669"/>
    <property type="project" value="TreeGrafter"/>
</dbReference>